<dbReference type="Gene3D" id="1.10.10.60">
    <property type="entry name" value="Homeodomain-like"/>
    <property type="match status" value="2"/>
</dbReference>
<name>A0ABV7D5V4_9PROT</name>
<protein>
    <submittedName>
        <fullName evidence="5">Helix-turn-helix domain-containing protein</fullName>
    </submittedName>
</protein>
<comment type="caution">
    <text evidence="5">The sequence shown here is derived from an EMBL/GenBank/DDBJ whole genome shotgun (WGS) entry which is preliminary data.</text>
</comment>
<keyword evidence="3" id="KW-0804">Transcription</keyword>
<evidence type="ECO:0000256" key="2">
    <source>
        <dbReference type="ARBA" id="ARBA00023125"/>
    </source>
</evidence>
<evidence type="ECO:0000313" key="5">
    <source>
        <dbReference type="EMBL" id="MFC3052255.1"/>
    </source>
</evidence>
<dbReference type="PANTHER" id="PTHR11019">
    <property type="entry name" value="HTH-TYPE TRANSCRIPTIONAL REGULATOR NIMR"/>
    <property type="match status" value="1"/>
</dbReference>
<feature type="domain" description="HTH araC/xylS-type" evidence="4">
    <location>
        <begin position="153"/>
        <end position="253"/>
    </location>
</feature>
<dbReference type="InterPro" id="IPR018062">
    <property type="entry name" value="HTH_AraC-typ_CS"/>
</dbReference>
<dbReference type="InterPro" id="IPR020449">
    <property type="entry name" value="Tscrpt_reg_AraC-type_HTH"/>
</dbReference>
<dbReference type="PROSITE" id="PS01124">
    <property type="entry name" value="HTH_ARAC_FAMILY_2"/>
    <property type="match status" value="1"/>
</dbReference>
<organism evidence="5 6">
    <name type="scientific">Kordiimonas pumila</name>
    <dbReference type="NCBI Taxonomy" id="2161677"/>
    <lineage>
        <taxon>Bacteria</taxon>
        <taxon>Pseudomonadati</taxon>
        <taxon>Pseudomonadota</taxon>
        <taxon>Alphaproteobacteria</taxon>
        <taxon>Kordiimonadales</taxon>
        <taxon>Kordiimonadaceae</taxon>
        <taxon>Kordiimonas</taxon>
    </lineage>
</organism>
<gene>
    <name evidence="5" type="ORF">ACFOKA_10100</name>
</gene>
<evidence type="ECO:0000256" key="3">
    <source>
        <dbReference type="ARBA" id="ARBA00023163"/>
    </source>
</evidence>
<sequence>MIHAPVHQIPQKYISGREIAADACNGIDLQSSGSVYLVCPQDGVFSAVTRQGNFILSLSEVLLLPAGHCCHLRGSSGIVQVAEISGSIFKDVKNIRVLRASNLIKSLITEVVGVGDSPLDVSYENAIISMLNHNLTQRNVVSDQIPLTMPKDRRLLRVCEELLLEPSLPERMGEWCLKAAMSRRSFTRTFKQETGMTFGAWRREVRLVMAIPRIVRGEQVSSVAYDVGYGNVSAFTVAFKRRFGVPPCHYKPKAGKSLLLKIHSGFKADTFHRALQ</sequence>
<dbReference type="EMBL" id="JBHRSL010000010">
    <property type="protein sequence ID" value="MFC3052255.1"/>
    <property type="molecule type" value="Genomic_DNA"/>
</dbReference>
<evidence type="ECO:0000256" key="1">
    <source>
        <dbReference type="ARBA" id="ARBA00023015"/>
    </source>
</evidence>
<dbReference type="Pfam" id="PF12833">
    <property type="entry name" value="HTH_18"/>
    <property type="match status" value="1"/>
</dbReference>
<dbReference type="SMART" id="SM00342">
    <property type="entry name" value="HTH_ARAC"/>
    <property type="match status" value="1"/>
</dbReference>
<evidence type="ECO:0000313" key="6">
    <source>
        <dbReference type="Proteomes" id="UP001595444"/>
    </source>
</evidence>
<keyword evidence="2" id="KW-0238">DNA-binding</keyword>
<dbReference type="SUPFAM" id="SSF46689">
    <property type="entry name" value="Homeodomain-like"/>
    <property type="match status" value="2"/>
</dbReference>
<accession>A0ABV7D5V4</accession>
<dbReference type="PRINTS" id="PR00032">
    <property type="entry name" value="HTHARAC"/>
</dbReference>
<keyword evidence="6" id="KW-1185">Reference proteome</keyword>
<dbReference type="Proteomes" id="UP001595444">
    <property type="component" value="Unassembled WGS sequence"/>
</dbReference>
<dbReference type="InterPro" id="IPR018060">
    <property type="entry name" value="HTH_AraC"/>
</dbReference>
<reference evidence="6" key="1">
    <citation type="journal article" date="2019" name="Int. J. Syst. Evol. Microbiol.">
        <title>The Global Catalogue of Microorganisms (GCM) 10K type strain sequencing project: providing services to taxonomists for standard genome sequencing and annotation.</title>
        <authorList>
            <consortium name="The Broad Institute Genomics Platform"/>
            <consortium name="The Broad Institute Genome Sequencing Center for Infectious Disease"/>
            <person name="Wu L."/>
            <person name="Ma J."/>
        </authorList>
    </citation>
    <scope>NUCLEOTIDE SEQUENCE [LARGE SCALE GENOMIC DNA]</scope>
    <source>
        <strain evidence="6">KCTC 62164</strain>
    </source>
</reference>
<keyword evidence="1" id="KW-0805">Transcription regulation</keyword>
<dbReference type="PROSITE" id="PS00041">
    <property type="entry name" value="HTH_ARAC_FAMILY_1"/>
    <property type="match status" value="1"/>
</dbReference>
<dbReference type="PANTHER" id="PTHR11019:SF159">
    <property type="entry name" value="TRANSCRIPTIONAL REGULATOR-RELATED"/>
    <property type="match status" value="1"/>
</dbReference>
<dbReference type="RefSeq" id="WP_194214067.1">
    <property type="nucleotide sequence ID" value="NZ_CP061205.1"/>
</dbReference>
<evidence type="ECO:0000259" key="4">
    <source>
        <dbReference type="PROSITE" id="PS01124"/>
    </source>
</evidence>
<proteinExistence type="predicted"/>
<dbReference type="InterPro" id="IPR009057">
    <property type="entry name" value="Homeodomain-like_sf"/>
</dbReference>